<feature type="transmembrane region" description="Helical" evidence="1">
    <location>
        <begin position="115"/>
        <end position="135"/>
    </location>
</feature>
<dbReference type="RefSeq" id="WP_338437283.1">
    <property type="nucleotide sequence ID" value="NZ_JAUYVH010000008.1"/>
</dbReference>
<keyword evidence="1" id="KW-0472">Membrane</keyword>
<evidence type="ECO:0000256" key="1">
    <source>
        <dbReference type="SAM" id="Phobius"/>
    </source>
</evidence>
<protein>
    <submittedName>
        <fullName evidence="2">Uncharacterized protein</fullName>
    </submittedName>
</protein>
<proteinExistence type="predicted"/>
<gene>
    <name evidence="2" type="ORF">Q8A64_13100</name>
</gene>
<comment type="caution">
    <text evidence="2">The sequence shown here is derived from an EMBL/GenBank/DDBJ whole genome shotgun (WGS) entry which is preliminary data.</text>
</comment>
<feature type="transmembrane region" description="Helical" evidence="1">
    <location>
        <begin position="21"/>
        <end position="46"/>
    </location>
</feature>
<accession>A0ABU1BQP7</accession>
<dbReference type="EMBL" id="JAUYVH010000008">
    <property type="protein sequence ID" value="MDQ9171345.1"/>
    <property type="molecule type" value="Genomic_DNA"/>
</dbReference>
<evidence type="ECO:0000313" key="2">
    <source>
        <dbReference type="EMBL" id="MDQ9171345.1"/>
    </source>
</evidence>
<dbReference type="Proteomes" id="UP001225596">
    <property type="component" value="Unassembled WGS sequence"/>
</dbReference>
<organism evidence="2 3">
    <name type="scientific">Keguizhuia sedimenti</name>
    <dbReference type="NCBI Taxonomy" id="3064264"/>
    <lineage>
        <taxon>Bacteria</taxon>
        <taxon>Pseudomonadati</taxon>
        <taxon>Pseudomonadota</taxon>
        <taxon>Betaproteobacteria</taxon>
        <taxon>Burkholderiales</taxon>
        <taxon>Oxalobacteraceae</taxon>
        <taxon>Keguizhuia</taxon>
    </lineage>
</organism>
<keyword evidence="1" id="KW-0812">Transmembrane</keyword>
<sequence>MRTFFKKILLGVVRNTFLRRLVRYIGITIGMIWAFPLTLFGLLVALPTWFRHGKLHLIQAPTPALLASGPLADYLLQRHPFGPMCAMAIGHVVIAEKRSLTPQILTHELAHVRQAAQWGIIFPFAYLAASAWAALRGQDAYWHNVFEIAARKAENRSQA</sequence>
<keyword evidence="3" id="KW-1185">Reference proteome</keyword>
<name>A0ABU1BQP7_9BURK</name>
<reference evidence="2 3" key="1">
    <citation type="submission" date="2023-08" db="EMBL/GenBank/DDBJ databases">
        <title>Oxalobacteraceae gen .nov., isolated from river sludge outside the plant.</title>
        <authorList>
            <person name="Zhao S.Y."/>
        </authorList>
    </citation>
    <scope>NUCLEOTIDE SEQUENCE [LARGE SCALE GENOMIC DNA]</scope>
    <source>
        <strain evidence="2 3">R-40</strain>
    </source>
</reference>
<keyword evidence="1" id="KW-1133">Transmembrane helix</keyword>
<evidence type="ECO:0000313" key="3">
    <source>
        <dbReference type="Proteomes" id="UP001225596"/>
    </source>
</evidence>